<feature type="region of interest" description="Disordered" evidence="1">
    <location>
        <begin position="560"/>
        <end position="631"/>
    </location>
</feature>
<sequence>MRSVGSWTGNWRIALPVAGGAVVLGLGGLYVAGLAVGDDVASGTRVRGVDIGGMSRAEAERTLTRELGPTAAAPMAAGIGDRVEQVAPVSLGMSLDATATAERAARTGHDPVGVIGRLFASGDPDVEPVVRMDEKTARAAVERLGASTRQEVRDGSIAFEAGKPKVVAAQTGVSLVQDGALDTLRNAYLRPSPDGSPDAGTVTLPVRRTEPRVGAEETGRALREFAEPAVSAPVTLSVAGTRIPVSPVVLGEHLKVKADAGGRLMPALDSEGLLTDPAVAGRLAEAAGSPRDAVLGVDAGGRVVVERPSRSGRHVTKDALGQAVMPALTRSGAGRSAVVATTAVQPELTDAEAKRLGIKEQLSSFTVDFPAAPYRSTNIGRAVELINGSVVMPGKQWSFNRTVGERTKENGFVDGIMINDGQYVKSPGGGVSAVATTMYNAMFFAGLKPLEHGAHSFYIERYPEGREATVAWGTLDLRWLNDSGHPVYIQAESTDTSLTITLLGTKKYDEVRATKGPRTKVTPPAKRTGVAPKCEVQTPLEGFDVTVGRIFVKGGQEVKREEHTTHYTPRDEVTCEPETAPGTEPSGAPTQAPAKAPTQAPTQAPAKAPTQAAAAAPAAATAASAAVPQTR</sequence>
<proteinExistence type="predicted"/>
<gene>
    <name evidence="4" type="ORF">OG327_34280</name>
</gene>
<dbReference type="Pfam" id="PF04294">
    <property type="entry name" value="VanW"/>
    <property type="match status" value="1"/>
</dbReference>
<dbReference type="InterPro" id="IPR007391">
    <property type="entry name" value="Vancomycin_resist_VanW"/>
</dbReference>
<feature type="compositionally biased region" description="Basic and acidic residues" evidence="1">
    <location>
        <begin position="560"/>
        <end position="573"/>
    </location>
</feature>
<keyword evidence="2" id="KW-0472">Membrane</keyword>
<dbReference type="AlphaFoldDB" id="A0AAU2JZ79"/>
<feature type="transmembrane region" description="Helical" evidence="2">
    <location>
        <begin position="12"/>
        <end position="36"/>
    </location>
</feature>
<dbReference type="PANTHER" id="PTHR35788:SF1">
    <property type="entry name" value="EXPORTED PROTEIN"/>
    <property type="match status" value="1"/>
</dbReference>
<dbReference type="PANTHER" id="PTHR35788">
    <property type="entry name" value="EXPORTED PROTEIN-RELATED"/>
    <property type="match status" value="1"/>
</dbReference>
<dbReference type="InterPro" id="IPR022029">
    <property type="entry name" value="YoaR-like_PG-bd"/>
</dbReference>
<evidence type="ECO:0000259" key="3">
    <source>
        <dbReference type="Pfam" id="PF12229"/>
    </source>
</evidence>
<dbReference type="Pfam" id="PF12229">
    <property type="entry name" value="PG_binding_4"/>
    <property type="match status" value="1"/>
</dbReference>
<feature type="compositionally biased region" description="Low complexity" evidence="1">
    <location>
        <begin position="588"/>
        <end position="631"/>
    </location>
</feature>
<evidence type="ECO:0000256" key="2">
    <source>
        <dbReference type="SAM" id="Phobius"/>
    </source>
</evidence>
<reference evidence="4" key="1">
    <citation type="submission" date="2022-10" db="EMBL/GenBank/DDBJ databases">
        <title>The complete genomes of actinobacterial strains from the NBC collection.</title>
        <authorList>
            <person name="Joergensen T.S."/>
            <person name="Alvarez Arevalo M."/>
            <person name="Sterndorff E.B."/>
            <person name="Faurdal D."/>
            <person name="Vuksanovic O."/>
            <person name="Mourched A.-S."/>
            <person name="Charusanti P."/>
            <person name="Shaw S."/>
            <person name="Blin K."/>
            <person name="Weber T."/>
        </authorList>
    </citation>
    <scope>NUCLEOTIDE SEQUENCE</scope>
    <source>
        <strain evidence="4">NBC_00049</strain>
    </source>
</reference>
<feature type="domain" description="YoaR-like putative peptidoglycan binding" evidence="3">
    <location>
        <begin position="86"/>
        <end position="188"/>
    </location>
</feature>
<organism evidence="4">
    <name type="scientific">Streptomyces sp. NBC_00049</name>
    <dbReference type="NCBI Taxonomy" id="2903617"/>
    <lineage>
        <taxon>Bacteria</taxon>
        <taxon>Bacillati</taxon>
        <taxon>Actinomycetota</taxon>
        <taxon>Actinomycetes</taxon>
        <taxon>Kitasatosporales</taxon>
        <taxon>Streptomycetaceae</taxon>
        <taxon>Streptomyces</taxon>
    </lineage>
</organism>
<keyword evidence="2" id="KW-1133">Transmembrane helix</keyword>
<dbReference type="EMBL" id="CP108264">
    <property type="protein sequence ID" value="WTU77966.1"/>
    <property type="molecule type" value="Genomic_DNA"/>
</dbReference>
<accession>A0AAU2JZ79</accession>
<evidence type="ECO:0000313" key="4">
    <source>
        <dbReference type="EMBL" id="WTU77966.1"/>
    </source>
</evidence>
<dbReference type="InterPro" id="IPR052913">
    <property type="entry name" value="Glycopeptide_resist_protein"/>
</dbReference>
<protein>
    <submittedName>
        <fullName evidence="4">VanW family protein</fullName>
    </submittedName>
</protein>
<name>A0AAU2JZ79_9ACTN</name>
<keyword evidence="2" id="KW-0812">Transmembrane</keyword>
<evidence type="ECO:0000256" key="1">
    <source>
        <dbReference type="SAM" id="MobiDB-lite"/>
    </source>
</evidence>